<dbReference type="Gramene" id="Os09t0441900-04">
    <property type="protein sequence ID" value="Os09t0441900-04"/>
    <property type="gene ID" value="Os09g0441900"/>
</dbReference>
<sequence>CPLTLLVRINEFVGTKHDPLIPTKRRRHRSCRLFRWIGYVLIQYSLLAGSEGQEHSNIYNVFCWIQHSSLFPSKKKHSSLLELKV</sequence>
<evidence type="ECO:0000313" key="2">
    <source>
        <dbReference type="Proteomes" id="UP000059680"/>
    </source>
</evidence>
<dbReference type="EMBL" id="AP014965">
    <property type="protein sequence ID" value="BAT08305.1"/>
    <property type="molecule type" value="Genomic_DNA"/>
</dbReference>
<reference evidence="1 2" key="3">
    <citation type="journal article" date="2013" name="Rice">
        <title>Improvement of the Oryza sativa Nipponbare reference genome using next generation sequence and optical map data.</title>
        <authorList>
            <person name="Kawahara Y."/>
            <person name="de la Bastide M."/>
            <person name="Hamilton J.P."/>
            <person name="Kanamori H."/>
            <person name="McCombie W.R."/>
            <person name="Ouyang S."/>
            <person name="Schwartz D.C."/>
            <person name="Tanaka T."/>
            <person name="Wu J."/>
            <person name="Zhou S."/>
            <person name="Childs K.L."/>
            <person name="Davidson R.M."/>
            <person name="Lin H."/>
            <person name="Quesada-Ocampo L."/>
            <person name="Vaillancourt B."/>
            <person name="Sakai H."/>
            <person name="Lee S.S."/>
            <person name="Kim J."/>
            <person name="Numa H."/>
            <person name="Itoh T."/>
            <person name="Buell C.R."/>
            <person name="Matsumoto T."/>
        </authorList>
    </citation>
    <scope>NUCLEOTIDE SEQUENCE [LARGE SCALE GENOMIC DNA]</scope>
    <source>
        <strain evidence="2">cv. Nipponbare</strain>
    </source>
</reference>
<dbReference type="Proteomes" id="UP000059680">
    <property type="component" value="Chromosome 9"/>
</dbReference>
<name>A0A0P0XNX6_ORYSJ</name>
<reference evidence="1 2" key="2">
    <citation type="journal article" date="2013" name="Plant Cell Physiol.">
        <title>Rice Annotation Project Database (RAP-DB): an integrative and interactive database for rice genomics.</title>
        <authorList>
            <person name="Sakai H."/>
            <person name="Lee S.S."/>
            <person name="Tanaka T."/>
            <person name="Numa H."/>
            <person name="Kim J."/>
            <person name="Kawahara Y."/>
            <person name="Wakimoto H."/>
            <person name="Yang C.C."/>
            <person name="Iwamoto M."/>
            <person name="Abe T."/>
            <person name="Yamada Y."/>
            <person name="Muto A."/>
            <person name="Inokuchi H."/>
            <person name="Ikemura T."/>
            <person name="Matsumoto T."/>
            <person name="Sasaki T."/>
            <person name="Itoh T."/>
        </authorList>
    </citation>
    <scope>NUCLEOTIDE SEQUENCE [LARGE SCALE GENOMIC DNA]</scope>
    <source>
        <strain evidence="2">cv. Nipponbare</strain>
    </source>
</reference>
<reference evidence="2" key="1">
    <citation type="journal article" date="2005" name="Nature">
        <title>The map-based sequence of the rice genome.</title>
        <authorList>
            <consortium name="International rice genome sequencing project (IRGSP)"/>
            <person name="Matsumoto T."/>
            <person name="Wu J."/>
            <person name="Kanamori H."/>
            <person name="Katayose Y."/>
            <person name="Fujisawa M."/>
            <person name="Namiki N."/>
            <person name="Mizuno H."/>
            <person name="Yamamoto K."/>
            <person name="Antonio B.A."/>
            <person name="Baba T."/>
            <person name="Sakata K."/>
            <person name="Nagamura Y."/>
            <person name="Aoki H."/>
            <person name="Arikawa K."/>
            <person name="Arita K."/>
            <person name="Bito T."/>
            <person name="Chiden Y."/>
            <person name="Fujitsuka N."/>
            <person name="Fukunaka R."/>
            <person name="Hamada M."/>
            <person name="Harada C."/>
            <person name="Hayashi A."/>
            <person name="Hijishita S."/>
            <person name="Honda M."/>
            <person name="Hosokawa S."/>
            <person name="Ichikawa Y."/>
            <person name="Idonuma A."/>
            <person name="Iijima M."/>
            <person name="Ikeda M."/>
            <person name="Ikeno M."/>
            <person name="Ito K."/>
            <person name="Ito S."/>
            <person name="Ito T."/>
            <person name="Ito Y."/>
            <person name="Ito Y."/>
            <person name="Iwabuchi A."/>
            <person name="Kamiya K."/>
            <person name="Karasawa W."/>
            <person name="Kurita K."/>
            <person name="Katagiri S."/>
            <person name="Kikuta A."/>
            <person name="Kobayashi H."/>
            <person name="Kobayashi N."/>
            <person name="Machita K."/>
            <person name="Maehara T."/>
            <person name="Masukawa M."/>
            <person name="Mizubayashi T."/>
            <person name="Mukai Y."/>
            <person name="Nagasaki H."/>
            <person name="Nagata Y."/>
            <person name="Naito S."/>
            <person name="Nakashima M."/>
            <person name="Nakama Y."/>
            <person name="Nakamichi Y."/>
            <person name="Nakamura M."/>
            <person name="Meguro A."/>
            <person name="Negishi M."/>
            <person name="Ohta I."/>
            <person name="Ohta T."/>
            <person name="Okamoto M."/>
            <person name="Ono N."/>
            <person name="Saji S."/>
            <person name="Sakaguchi M."/>
            <person name="Sakai K."/>
            <person name="Shibata M."/>
            <person name="Shimokawa T."/>
            <person name="Song J."/>
            <person name="Takazaki Y."/>
            <person name="Terasawa K."/>
            <person name="Tsugane M."/>
            <person name="Tsuji K."/>
            <person name="Ueda S."/>
            <person name="Waki K."/>
            <person name="Yamagata H."/>
            <person name="Yamamoto M."/>
            <person name="Yamamoto S."/>
            <person name="Yamane H."/>
            <person name="Yoshiki S."/>
            <person name="Yoshihara R."/>
            <person name="Yukawa K."/>
            <person name="Zhong H."/>
            <person name="Yano M."/>
            <person name="Yuan Q."/>
            <person name="Ouyang S."/>
            <person name="Liu J."/>
            <person name="Jones K.M."/>
            <person name="Gansberger K."/>
            <person name="Moffat K."/>
            <person name="Hill J."/>
            <person name="Bera J."/>
            <person name="Fadrosh D."/>
            <person name="Jin S."/>
            <person name="Johri S."/>
            <person name="Kim M."/>
            <person name="Overton L."/>
            <person name="Reardon M."/>
            <person name="Tsitrin T."/>
            <person name="Vuong H."/>
            <person name="Weaver B."/>
            <person name="Ciecko A."/>
            <person name="Tallon L."/>
            <person name="Jackson J."/>
            <person name="Pai G."/>
            <person name="Aken S.V."/>
            <person name="Utterback T."/>
            <person name="Reidmuller S."/>
            <person name="Feldblyum T."/>
            <person name="Hsiao J."/>
            <person name="Zismann V."/>
            <person name="Iobst S."/>
            <person name="de Vazeille A.R."/>
            <person name="Buell C.R."/>
            <person name="Ying K."/>
            <person name="Li Y."/>
            <person name="Lu T."/>
            <person name="Huang Y."/>
            <person name="Zhao Q."/>
            <person name="Feng Q."/>
            <person name="Zhang L."/>
            <person name="Zhu J."/>
            <person name="Weng Q."/>
            <person name="Mu J."/>
            <person name="Lu Y."/>
            <person name="Fan D."/>
            <person name="Liu Y."/>
            <person name="Guan J."/>
            <person name="Zhang Y."/>
            <person name="Yu S."/>
            <person name="Liu X."/>
            <person name="Zhang Y."/>
            <person name="Hong G."/>
            <person name="Han B."/>
            <person name="Choisne N."/>
            <person name="Demange N."/>
            <person name="Orjeda G."/>
            <person name="Samain S."/>
            <person name="Cattolico L."/>
            <person name="Pelletier E."/>
            <person name="Couloux A."/>
            <person name="Segurens B."/>
            <person name="Wincker P."/>
            <person name="D'Hont A."/>
            <person name="Scarpelli C."/>
            <person name="Weissenbach J."/>
            <person name="Salanoubat M."/>
            <person name="Quetier F."/>
            <person name="Yu Y."/>
            <person name="Kim H.R."/>
            <person name="Rambo T."/>
            <person name="Currie J."/>
            <person name="Collura K."/>
            <person name="Luo M."/>
            <person name="Yang T."/>
            <person name="Ammiraju J.S.S."/>
            <person name="Engler F."/>
            <person name="Soderlund C."/>
            <person name="Wing R.A."/>
            <person name="Palmer L.E."/>
            <person name="de la Bastide M."/>
            <person name="Spiegel L."/>
            <person name="Nascimento L."/>
            <person name="Zutavern T."/>
            <person name="O'Shaughnessy A."/>
            <person name="Dike S."/>
            <person name="Dedhia N."/>
            <person name="Preston R."/>
            <person name="Balija V."/>
            <person name="McCombie W.R."/>
            <person name="Chow T."/>
            <person name="Chen H."/>
            <person name="Chung M."/>
            <person name="Chen C."/>
            <person name="Shaw J."/>
            <person name="Wu H."/>
            <person name="Hsiao K."/>
            <person name="Chao Y."/>
            <person name="Chu M."/>
            <person name="Cheng C."/>
            <person name="Hour A."/>
            <person name="Lee P."/>
            <person name="Lin S."/>
            <person name="Lin Y."/>
            <person name="Liou J."/>
            <person name="Liu S."/>
            <person name="Hsing Y."/>
            <person name="Raghuvanshi S."/>
            <person name="Mohanty A."/>
            <person name="Bharti A.K."/>
            <person name="Gaur A."/>
            <person name="Gupta V."/>
            <person name="Kumar D."/>
            <person name="Ravi V."/>
            <person name="Vij S."/>
            <person name="Kapur A."/>
            <person name="Khurana P."/>
            <person name="Khurana P."/>
            <person name="Khurana J.P."/>
            <person name="Tyagi A.K."/>
            <person name="Gaikwad K."/>
            <person name="Singh A."/>
            <person name="Dalal V."/>
            <person name="Srivastava S."/>
            <person name="Dixit A."/>
            <person name="Pal A.K."/>
            <person name="Ghazi I.A."/>
            <person name="Yadav M."/>
            <person name="Pandit A."/>
            <person name="Bhargava A."/>
            <person name="Sureshbabu K."/>
            <person name="Batra K."/>
            <person name="Sharma T.R."/>
            <person name="Mohapatra T."/>
            <person name="Singh N.K."/>
            <person name="Messing J."/>
            <person name="Nelson A.B."/>
            <person name="Fuks G."/>
            <person name="Kavchok S."/>
            <person name="Keizer G."/>
            <person name="Linton E."/>
            <person name="Llaca V."/>
            <person name="Song R."/>
            <person name="Tanyolac B."/>
            <person name="Young S."/>
            <person name="Ho-Il K."/>
            <person name="Hahn J.H."/>
            <person name="Sangsakoo G."/>
            <person name="Vanavichit A."/>
            <person name="de Mattos Luiz.A.T."/>
            <person name="Zimmer P.D."/>
            <person name="Malone G."/>
            <person name="Dellagostin O."/>
            <person name="de Oliveira A.C."/>
            <person name="Bevan M."/>
            <person name="Bancroft I."/>
            <person name="Minx P."/>
            <person name="Cordum H."/>
            <person name="Wilson R."/>
            <person name="Cheng Z."/>
            <person name="Jin W."/>
            <person name="Jiang J."/>
            <person name="Leong S.A."/>
            <person name="Iwama H."/>
            <person name="Gojobori T."/>
            <person name="Itoh T."/>
            <person name="Niimura Y."/>
            <person name="Fujii Y."/>
            <person name="Habara T."/>
            <person name="Sakai H."/>
            <person name="Sato Y."/>
            <person name="Wilson G."/>
            <person name="Kumar K."/>
            <person name="McCouch S."/>
            <person name="Juretic N."/>
            <person name="Hoen D."/>
            <person name="Wright S."/>
            <person name="Bruskiewich R."/>
            <person name="Bureau T."/>
            <person name="Miyao A."/>
            <person name="Hirochika H."/>
            <person name="Nishikawa T."/>
            <person name="Kadowaki K."/>
            <person name="Sugiura M."/>
            <person name="Burr B."/>
            <person name="Sasaki T."/>
        </authorList>
    </citation>
    <scope>NUCLEOTIDE SEQUENCE [LARGE SCALE GENOMIC DNA]</scope>
    <source>
        <strain evidence="2">cv. Nipponbare</strain>
    </source>
</reference>
<evidence type="ECO:0000313" key="1">
    <source>
        <dbReference type="EMBL" id="BAT08305.1"/>
    </source>
</evidence>
<accession>A0A0P0XNX6</accession>
<keyword evidence="2" id="KW-1185">Reference proteome</keyword>
<dbReference type="ExpressionAtlas" id="A0A0P0XNX6">
    <property type="expression patterns" value="baseline and differential"/>
</dbReference>
<dbReference type="AlphaFoldDB" id="A0A0P0XNX6"/>
<proteinExistence type="predicted"/>
<organism evidence="1 2">
    <name type="scientific">Oryza sativa subsp. japonica</name>
    <name type="common">Rice</name>
    <dbReference type="NCBI Taxonomy" id="39947"/>
    <lineage>
        <taxon>Eukaryota</taxon>
        <taxon>Viridiplantae</taxon>
        <taxon>Streptophyta</taxon>
        <taxon>Embryophyta</taxon>
        <taxon>Tracheophyta</taxon>
        <taxon>Spermatophyta</taxon>
        <taxon>Magnoliopsida</taxon>
        <taxon>Liliopsida</taxon>
        <taxon>Poales</taxon>
        <taxon>Poaceae</taxon>
        <taxon>BOP clade</taxon>
        <taxon>Oryzoideae</taxon>
        <taxon>Oryzeae</taxon>
        <taxon>Oryzinae</taxon>
        <taxon>Oryza</taxon>
        <taxon>Oryza sativa</taxon>
    </lineage>
</organism>
<feature type="non-terminal residue" evidence="1">
    <location>
        <position position="1"/>
    </location>
</feature>
<protein>
    <submittedName>
        <fullName evidence="1">Os09g0441900 protein</fullName>
    </submittedName>
</protein>
<gene>
    <name evidence="1" type="ordered locus">Os09g0441900</name>
    <name evidence="1" type="ORF">OSNPB_090441900</name>
</gene>